<name>A0A1M5KAX0_9EURY</name>
<evidence type="ECO:0000256" key="1">
    <source>
        <dbReference type="ARBA" id="ARBA00001947"/>
    </source>
</evidence>
<protein>
    <submittedName>
        <fullName evidence="6">Creatinine amidohydrolase</fullName>
    </submittedName>
</protein>
<evidence type="ECO:0000256" key="3">
    <source>
        <dbReference type="ARBA" id="ARBA00022801"/>
    </source>
</evidence>
<dbReference type="PANTHER" id="PTHR35005">
    <property type="entry name" value="3-DEHYDRO-SCYLLO-INOSOSE HYDROLASE"/>
    <property type="match status" value="1"/>
</dbReference>
<feature type="region of interest" description="Disordered" evidence="5">
    <location>
        <begin position="67"/>
        <end position="86"/>
    </location>
</feature>
<proteinExistence type="predicted"/>
<dbReference type="Gene3D" id="3.40.50.10310">
    <property type="entry name" value="Creatininase"/>
    <property type="match status" value="1"/>
</dbReference>
<sequence length="277" mass="29384">MADYKSIGDGSVRMKLSEATWTEIRDAEVDAALLPVGSTEQHGPHAPLGTDALTAEAVADAAAERWAGRETDRGGDAATDPDGGDLLVAPPVHVGVAEEHRAFDGTLWVSPDTFRAYVRETVESLAHHGLDRVVLVNGHGGNVEALAEVARRVSRDGSTNAYAVSFTWFEAVGEHASRMGHGGPLETAMLRHVAPELVRADRVAEARDGGTDRWGEWVRGVNLAHDSDEFTENGVVGDPNEGTAALGAELLERASEALCDVAGAVAERGFERHRGGR</sequence>
<keyword evidence="2" id="KW-0479">Metal-binding</keyword>
<dbReference type="PANTHER" id="PTHR35005:SF1">
    <property type="entry name" value="2-AMINO-5-FORMYLAMINO-6-RIBOSYLAMINOPYRIMIDIN-4(3H)-ONE 5'-MONOPHOSPHATE DEFORMYLASE"/>
    <property type="match status" value="1"/>
</dbReference>
<dbReference type="STRING" id="43928.SAMN05443636_0439"/>
<feature type="compositionally biased region" description="Low complexity" evidence="5">
    <location>
        <begin position="76"/>
        <end position="85"/>
    </location>
</feature>
<dbReference type="Proteomes" id="UP000184357">
    <property type="component" value="Unassembled WGS sequence"/>
</dbReference>
<dbReference type="GO" id="GO:0016811">
    <property type="term" value="F:hydrolase activity, acting on carbon-nitrogen (but not peptide) bonds, in linear amides"/>
    <property type="evidence" value="ECO:0007669"/>
    <property type="project" value="TreeGrafter"/>
</dbReference>
<dbReference type="GO" id="GO:0046872">
    <property type="term" value="F:metal ion binding"/>
    <property type="evidence" value="ECO:0007669"/>
    <property type="project" value="UniProtKB-KW"/>
</dbReference>
<comment type="cofactor">
    <cofactor evidence="1">
        <name>Zn(2+)</name>
        <dbReference type="ChEBI" id="CHEBI:29105"/>
    </cofactor>
</comment>
<accession>A0A1M5KAX0</accession>
<dbReference type="InterPro" id="IPR003785">
    <property type="entry name" value="Creatininase/forma_Hydrolase"/>
</dbReference>
<dbReference type="EMBL" id="FQWV01000001">
    <property type="protein sequence ID" value="SHG49888.1"/>
    <property type="molecule type" value="Genomic_DNA"/>
</dbReference>
<dbReference type="Pfam" id="PF02633">
    <property type="entry name" value="Creatininase"/>
    <property type="match status" value="1"/>
</dbReference>
<evidence type="ECO:0000313" key="7">
    <source>
        <dbReference type="Proteomes" id="UP000184357"/>
    </source>
</evidence>
<keyword evidence="4" id="KW-0862">Zinc</keyword>
<dbReference type="GO" id="GO:0009231">
    <property type="term" value="P:riboflavin biosynthetic process"/>
    <property type="evidence" value="ECO:0007669"/>
    <property type="project" value="TreeGrafter"/>
</dbReference>
<dbReference type="SUPFAM" id="SSF102215">
    <property type="entry name" value="Creatininase"/>
    <property type="match status" value="1"/>
</dbReference>
<evidence type="ECO:0000313" key="6">
    <source>
        <dbReference type="EMBL" id="SHG49888.1"/>
    </source>
</evidence>
<dbReference type="InterPro" id="IPR024087">
    <property type="entry name" value="Creatininase-like_sf"/>
</dbReference>
<dbReference type="AlphaFoldDB" id="A0A1M5KAX0"/>
<gene>
    <name evidence="6" type="ORF">SAMN05443636_0439</name>
</gene>
<evidence type="ECO:0000256" key="5">
    <source>
        <dbReference type="SAM" id="MobiDB-lite"/>
    </source>
</evidence>
<keyword evidence="7" id="KW-1185">Reference proteome</keyword>
<reference evidence="6 7" key="1">
    <citation type="submission" date="2016-11" db="EMBL/GenBank/DDBJ databases">
        <authorList>
            <person name="Jaros S."/>
            <person name="Januszkiewicz K."/>
            <person name="Wedrychowicz H."/>
        </authorList>
    </citation>
    <scope>NUCLEOTIDE SEQUENCE [LARGE SCALE GENOMIC DNA]</scope>
    <source>
        <strain evidence="6 7">DSM 9297</strain>
    </source>
</reference>
<evidence type="ECO:0000256" key="2">
    <source>
        <dbReference type="ARBA" id="ARBA00022723"/>
    </source>
</evidence>
<evidence type="ECO:0000256" key="4">
    <source>
        <dbReference type="ARBA" id="ARBA00022833"/>
    </source>
</evidence>
<keyword evidence="3 6" id="KW-0378">Hydrolase</keyword>
<organism evidence="6 7">
    <name type="scientific">Halobaculum gomorrense</name>
    <dbReference type="NCBI Taxonomy" id="43928"/>
    <lineage>
        <taxon>Archaea</taxon>
        <taxon>Methanobacteriati</taxon>
        <taxon>Methanobacteriota</taxon>
        <taxon>Stenosarchaea group</taxon>
        <taxon>Halobacteria</taxon>
        <taxon>Halobacteriales</taxon>
        <taxon>Haloferacaceae</taxon>
        <taxon>Halobaculum</taxon>
    </lineage>
</organism>